<evidence type="ECO:0000256" key="1">
    <source>
        <dbReference type="SAM" id="MobiDB-lite"/>
    </source>
</evidence>
<evidence type="ECO:0000259" key="2">
    <source>
        <dbReference type="Pfam" id="PF21762"/>
    </source>
</evidence>
<dbReference type="PANTHER" id="PTHR28083:SF1">
    <property type="entry name" value="GOOD FOR FULL DBP5 ACTIVITY PROTEIN 2"/>
    <property type="match status" value="1"/>
</dbReference>
<sequence length="313" mass="35617">MKLLNQLCQPLDTSRGDVMLRILEHSLNPDKTLIPQHLKDPILISIDVGANSEHNLKLSDVGIACLDSRFLTSPGIVNAVSTRLLQVRRRRPSRKRHYYFGEPEKCPADTIQDILQKIFNQNDEEQGGLRNVFLVGHDIPNDVSFLRKIIGFDLGSMPSITALIDTQQLARSVFTSQYTHPPSLKDTMQNLGVRALALHNSGNDAMYTLKIVFHLLCIHHTAAVERSEPYVQPRSYYYDKKPTALLWRERLDLLKQAVDCYPTISPRERRLARRRPKPPRVDKPDLWNTDSTSDEEPEGILASIFGDELCSDL</sequence>
<dbReference type="GO" id="GO:0003676">
    <property type="term" value="F:nucleic acid binding"/>
    <property type="evidence" value="ECO:0007669"/>
    <property type="project" value="InterPro"/>
</dbReference>
<protein>
    <recommendedName>
        <fullName evidence="2">Gfd2/YDR514C-like C-terminal domain-containing protein</fullName>
    </recommendedName>
</protein>
<dbReference type="InterPro" id="IPR036397">
    <property type="entry name" value="RNaseH_sf"/>
</dbReference>
<name>A0A0N0NQE9_9EURO</name>
<dbReference type="GO" id="GO:0005634">
    <property type="term" value="C:nucleus"/>
    <property type="evidence" value="ECO:0007669"/>
    <property type="project" value="TreeGrafter"/>
</dbReference>
<dbReference type="Gene3D" id="3.30.420.10">
    <property type="entry name" value="Ribonuclease H-like superfamily/Ribonuclease H"/>
    <property type="match status" value="1"/>
</dbReference>
<organism evidence="3 4">
    <name type="scientific">Cyphellophora attinorum</name>
    <dbReference type="NCBI Taxonomy" id="1664694"/>
    <lineage>
        <taxon>Eukaryota</taxon>
        <taxon>Fungi</taxon>
        <taxon>Dikarya</taxon>
        <taxon>Ascomycota</taxon>
        <taxon>Pezizomycotina</taxon>
        <taxon>Eurotiomycetes</taxon>
        <taxon>Chaetothyriomycetidae</taxon>
        <taxon>Chaetothyriales</taxon>
        <taxon>Cyphellophoraceae</taxon>
        <taxon>Cyphellophora</taxon>
    </lineage>
</organism>
<dbReference type="InterPro" id="IPR048519">
    <property type="entry name" value="Gfd2/YDR514C-like_C"/>
</dbReference>
<dbReference type="Proteomes" id="UP000038010">
    <property type="component" value="Unassembled WGS sequence"/>
</dbReference>
<proteinExistence type="predicted"/>
<dbReference type="RefSeq" id="XP_018003791.1">
    <property type="nucleotide sequence ID" value="XM_018146465.1"/>
</dbReference>
<dbReference type="AlphaFoldDB" id="A0A0N0NQE9"/>
<gene>
    <name evidence="3" type="ORF">AB675_6192</name>
</gene>
<dbReference type="GeneID" id="28738345"/>
<dbReference type="Pfam" id="PF21762">
    <property type="entry name" value="DEDDh_C"/>
    <property type="match status" value="1"/>
</dbReference>
<dbReference type="OrthoDB" id="5953249at2759"/>
<evidence type="ECO:0000313" key="4">
    <source>
        <dbReference type="Proteomes" id="UP000038010"/>
    </source>
</evidence>
<accession>A0A0N0NQE9</accession>
<dbReference type="EMBL" id="LFJN01000004">
    <property type="protein sequence ID" value="KPI43828.1"/>
    <property type="molecule type" value="Genomic_DNA"/>
</dbReference>
<comment type="caution">
    <text evidence="3">The sequence shown here is derived from an EMBL/GenBank/DDBJ whole genome shotgun (WGS) entry which is preliminary data.</text>
</comment>
<evidence type="ECO:0000313" key="3">
    <source>
        <dbReference type="EMBL" id="KPI43828.1"/>
    </source>
</evidence>
<reference evidence="3 4" key="1">
    <citation type="submission" date="2015-06" db="EMBL/GenBank/DDBJ databases">
        <title>Draft genome of the ant-associated black yeast Phialophora attae CBS 131958.</title>
        <authorList>
            <person name="Moreno L.F."/>
            <person name="Stielow B.J."/>
            <person name="de Hoog S."/>
            <person name="Vicente V.A."/>
            <person name="Weiss V.A."/>
            <person name="de Vries M."/>
            <person name="Cruz L.M."/>
            <person name="Souza E.M."/>
        </authorList>
    </citation>
    <scope>NUCLEOTIDE SEQUENCE [LARGE SCALE GENOMIC DNA]</scope>
    <source>
        <strain evidence="3 4">CBS 131958</strain>
    </source>
</reference>
<feature type="region of interest" description="Disordered" evidence="1">
    <location>
        <begin position="269"/>
        <end position="295"/>
    </location>
</feature>
<dbReference type="InterPro" id="IPR012337">
    <property type="entry name" value="RNaseH-like_sf"/>
</dbReference>
<dbReference type="InterPro" id="IPR040151">
    <property type="entry name" value="Gfd2/YDR514C-like"/>
</dbReference>
<dbReference type="VEuPathDB" id="FungiDB:AB675_6192"/>
<dbReference type="PANTHER" id="PTHR28083">
    <property type="entry name" value="GOOD FOR FULL DBP5 ACTIVITY PROTEIN 2"/>
    <property type="match status" value="1"/>
</dbReference>
<keyword evidence="4" id="KW-1185">Reference proteome</keyword>
<feature type="domain" description="Gfd2/YDR514C-like C-terminal" evidence="2">
    <location>
        <begin position="42"/>
        <end position="213"/>
    </location>
</feature>
<dbReference type="SUPFAM" id="SSF53098">
    <property type="entry name" value="Ribonuclease H-like"/>
    <property type="match status" value="1"/>
</dbReference>